<dbReference type="EMBL" id="JH598140">
    <property type="status" value="NOT_ANNOTATED_CDS"/>
    <property type="molecule type" value="Genomic_DNA"/>
</dbReference>
<dbReference type="Proteomes" id="UP000011713">
    <property type="component" value="Unassembled WGS sequence"/>
</dbReference>
<dbReference type="InParanoid" id="M4C2V4"/>
<reference evidence="3" key="1">
    <citation type="journal article" date="2010" name="Science">
        <title>Signatures of adaptation to obligate biotrophy in the Hyaloperonospora arabidopsidis genome.</title>
        <authorList>
            <person name="Baxter L."/>
            <person name="Tripathy S."/>
            <person name="Ishaque N."/>
            <person name="Boot N."/>
            <person name="Cabral A."/>
            <person name="Kemen E."/>
            <person name="Thines M."/>
            <person name="Ah-Fong A."/>
            <person name="Anderson R."/>
            <person name="Badejoko W."/>
            <person name="Bittner-Eddy P."/>
            <person name="Boore J.L."/>
            <person name="Chibucos M.C."/>
            <person name="Coates M."/>
            <person name="Dehal P."/>
            <person name="Delehaunty K."/>
            <person name="Dong S."/>
            <person name="Downton P."/>
            <person name="Dumas B."/>
            <person name="Fabro G."/>
            <person name="Fronick C."/>
            <person name="Fuerstenberg S.I."/>
            <person name="Fulton L."/>
            <person name="Gaulin E."/>
            <person name="Govers F."/>
            <person name="Hughes L."/>
            <person name="Humphray S."/>
            <person name="Jiang R.H."/>
            <person name="Judelson H."/>
            <person name="Kamoun S."/>
            <person name="Kyung K."/>
            <person name="Meijer H."/>
            <person name="Minx P."/>
            <person name="Morris P."/>
            <person name="Nelson J."/>
            <person name="Phuntumart V."/>
            <person name="Qutob D."/>
            <person name="Rehmany A."/>
            <person name="Rougon-Cardoso A."/>
            <person name="Ryden P."/>
            <person name="Torto-Alalibo T."/>
            <person name="Studholme D."/>
            <person name="Wang Y."/>
            <person name="Win J."/>
            <person name="Wood J."/>
            <person name="Clifton S.W."/>
            <person name="Rogers J."/>
            <person name="Van den Ackerveken G."/>
            <person name="Jones J.D."/>
            <person name="McDowell J.M."/>
            <person name="Beynon J."/>
            <person name="Tyler B.M."/>
        </authorList>
    </citation>
    <scope>NUCLEOTIDE SEQUENCE [LARGE SCALE GENOMIC DNA]</scope>
    <source>
        <strain evidence="3">Emoy2</strain>
    </source>
</reference>
<evidence type="ECO:0000313" key="2">
    <source>
        <dbReference type="EnsemblProtists" id="HpaP813420"/>
    </source>
</evidence>
<reference evidence="2" key="2">
    <citation type="submission" date="2015-06" db="UniProtKB">
        <authorList>
            <consortium name="EnsemblProtists"/>
        </authorList>
    </citation>
    <scope>IDENTIFICATION</scope>
    <source>
        <strain evidence="2">Emoy2</strain>
    </source>
</reference>
<name>M4C2V4_HYAAE</name>
<accession>M4C2V4</accession>
<protein>
    <submittedName>
        <fullName evidence="2">Uncharacterized protein</fullName>
    </submittedName>
</protein>
<organism evidence="2 3">
    <name type="scientific">Hyaloperonospora arabidopsidis (strain Emoy2)</name>
    <name type="common">Downy mildew agent</name>
    <name type="synonym">Peronospora arabidopsidis</name>
    <dbReference type="NCBI Taxonomy" id="559515"/>
    <lineage>
        <taxon>Eukaryota</taxon>
        <taxon>Sar</taxon>
        <taxon>Stramenopiles</taxon>
        <taxon>Oomycota</taxon>
        <taxon>Peronosporomycetes</taxon>
        <taxon>Peronosporales</taxon>
        <taxon>Peronosporaceae</taxon>
        <taxon>Hyaloperonospora</taxon>
    </lineage>
</organism>
<sequence>MTLGPSSIPLEGSALQRPIRRDPASRPHGTGCMTSRSDHARPAHPALYDYLRSRYGSKLWTSPFDIGNPVYRTESSCKTLYNSCHKRKSMMLLMSVLT</sequence>
<dbReference type="AlphaFoldDB" id="M4C2V4"/>
<feature type="region of interest" description="Disordered" evidence="1">
    <location>
        <begin position="1"/>
        <end position="39"/>
    </location>
</feature>
<dbReference type="HOGENOM" id="CLU_2338041_0_0_1"/>
<keyword evidence="3" id="KW-1185">Reference proteome</keyword>
<evidence type="ECO:0000256" key="1">
    <source>
        <dbReference type="SAM" id="MobiDB-lite"/>
    </source>
</evidence>
<dbReference type="EnsemblProtists" id="HpaT813420">
    <property type="protein sequence ID" value="HpaP813420"/>
    <property type="gene ID" value="HpaG813420"/>
</dbReference>
<evidence type="ECO:0000313" key="3">
    <source>
        <dbReference type="Proteomes" id="UP000011713"/>
    </source>
</evidence>
<proteinExistence type="predicted"/>
<dbReference type="VEuPathDB" id="FungiDB:HpaG813420"/>